<dbReference type="SUPFAM" id="SSF52768">
    <property type="entry name" value="Arginase/deacetylase"/>
    <property type="match status" value="1"/>
</dbReference>
<dbReference type="RefSeq" id="WP_035269492.1">
    <property type="nucleotide sequence ID" value="NZ_CP095873.1"/>
</dbReference>
<protein>
    <submittedName>
        <fullName evidence="1">Arginase family protein</fullName>
    </submittedName>
</protein>
<dbReference type="AlphaFoldDB" id="A0AAE9H826"/>
<dbReference type="InterPro" id="IPR023696">
    <property type="entry name" value="Ureohydrolase_dom_sf"/>
</dbReference>
<dbReference type="EMBL" id="CP095873">
    <property type="protein sequence ID" value="UPL21459.1"/>
    <property type="molecule type" value="Genomic_DNA"/>
</dbReference>
<dbReference type="Proteomes" id="UP000830925">
    <property type="component" value="Chromosome"/>
</dbReference>
<evidence type="ECO:0000313" key="1">
    <source>
        <dbReference type="EMBL" id="UPL21459.1"/>
    </source>
</evidence>
<sequence length="300" mass="34095">MAESDLIRPPVVLDTDSSVGPLPGEIRLALSEDWREALRFGCRRHTLFEGMTQLTPAMPEPGAHGPVFLGSGDFHHLSWPLILRCLSKQEQPVDVVVLDNHPDNMRFPWGIHCGSWVHEVAKLTQVAQVHVIGITSGDIGFGHVWEHHLGALYARKVTYWSSGVNVKWASRLGLASCFRRFPDLDTLVLAASEHLAQSPRQVYVSIDKDVFAPEVLRTNWDQGKMQEPHLRSLLKAVRGRIIGSDVTGDVSTWQYRSAWKRWLSTADGQSTERQQADLPRWQARQHEFNLQLTRWLHELR</sequence>
<dbReference type="Gene3D" id="3.40.800.10">
    <property type="entry name" value="Ureohydrolase domain"/>
    <property type="match status" value="1"/>
</dbReference>
<reference evidence="1" key="1">
    <citation type="submission" date="2022-04" db="EMBL/GenBank/DDBJ databases">
        <title>Genomic mining of Alcaligenes faecalis D334 producing ectoin and derivatives.</title>
        <authorList>
            <person name="Doan V.T."/>
            <person name="Quach N.T."/>
            <person name="Vu T.-H.-N."/>
            <person name="Phi Q.-T."/>
        </authorList>
    </citation>
    <scope>NUCLEOTIDE SEQUENCE</scope>
    <source>
        <strain evidence="1">D334</strain>
    </source>
</reference>
<accession>A0AAE9H826</accession>
<gene>
    <name evidence="1" type="ORF">MXF72_19090</name>
</gene>
<proteinExistence type="predicted"/>
<evidence type="ECO:0000313" key="2">
    <source>
        <dbReference type="Proteomes" id="UP000830925"/>
    </source>
</evidence>
<name>A0AAE9H826_ALCFA</name>
<organism evidence="1 2">
    <name type="scientific">Alcaligenes faecalis</name>
    <dbReference type="NCBI Taxonomy" id="511"/>
    <lineage>
        <taxon>Bacteria</taxon>
        <taxon>Pseudomonadati</taxon>
        <taxon>Pseudomonadota</taxon>
        <taxon>Betaproteobacteria</taxon>
        <taxon>Burkholderiales</taxon>
        <taxon>Alcaligenaceae</taxon>
        <taxon>Alcaligenes</taxon>
    </lineage>
</organism>